<dbReference type="OrthoDB" id="10050074at2759"/>
<dbReference type="EMBL" id="BGZK01000046">
    <property type="protein sequence ID" value="GBP11393.1"/>
    <property type="molecule type" value="Genomic_DNA"/>
</dbReference>
<name>A0A4C1TA64_EUMVA</name>
<dbReference type="Proteomes" id="UP000299102">
    <property type="component" value="Unassembled WGS sequence"/>
</dbReference>
<gene>
    <name evidence="2" type="ORF">EVAR_92905_1</name>
</gene>
<sequence length="160" mass="17964">MTYVSPVFAHVRPDILYDLQIVQDKFCKRTADAPLYVKNSVLHRDLELPTISKYMKGTSERFFDEASSHPNPLLFSAVSYEPPPSHHFCRIPRNVLLYPPDDLNVEASQCFAYDTADPSCSGGFLVCERRAHLCAEHTCPSSSENSAGRPASCIDRPDEQ</sequence>
<evidence type="ECO:0000313" key="3">
    <source>
        <dbReference type="Proteomes" id="UP000299102"/>
    </source>
</evidence>
<keyword evidence="3" id="KW-1185">Reference proteome</keyword>
<evidence type="ECO:0000313" key="2">
    <source>
        <dbReference type="EMBL" id="GBP11393.1"/>
    </source>
</evidence>
<comment type="caution">
    <text evidence="2">The sequence shown here is derived from an EMBL/GenBank/DDBJ whole genome shotgun (WGS) entry which is preliminary data.</text>
</comment>
<accession>A0A4C1TA64</accession>
<organism evidence="2 3">
    <name type="scientific">Eumeta variegata</name>
    <name type="common">Bagworm moth</name>
    <name type="synonym">Eumeta japonica</name>
    <dbReference type="NCBI Taxonomy" id="151549"/>
    <lineage>
        <taxon>Eukaryota</taxon>
        <taxon>Metazoa</taxon>
        <taxon>Ecdysozoa</taxon>
        <taxon>Arthropoda</taxon>
        <taxon>Hexapoda</taxon>
        <taxon>Insecta</taxon>
        <taxon>Pterygota</taxon>
        <taxon>Neoptera</taxon>
        <taxon>Endopterygota</taxon>
        <taxon>Lepidoptera</taxon>
        <taxon>Glossata</taxon>
        <taxon>Ditrysia</taxon>
        <taxon>Tineoidea</taxon>
        <taxon>Psychidae</taxon>
        <taxon>Oiketicinae</taxon>
        <taxon>Eumeta</taxon>
    </lineage>
</organism>
<evidence type="ECO:0000256" key="1">
    <source>
        <dbReference type="SAM" id="MobiDB-lite"/>
    </source>
</evidence>
<feature type="region of interest" description="Disordered" evidence="1">
    <location>
        <begin position="138"/>
        <end position="160"/>
    </location>
</feature>
<dbReference type="AlphaFoldDB" id="A0A4C1TA64"/>
<protein>
    <submittedName>
        <fullName evidence="2">Uncharacterized protein</fullName>
    </submittedName>
</protein>
<reference evidence="2 3" key="1">
    <citation type="journal article" date="2019" name="Commun. Biol.">
        <title>The bagworm genome reveals a unique fibroin gene that provides high tensile strength.</title>
        <authorList>
            <person name="Kono N."/>
            <person name="Nakamura H."/>
            <person name="Ohtoshi R."/>
            <person name="Tomita M."/>
            <person name="Numata K."/>
            <person name="Arakawa K."/>
        </authorList>
    </citation>
    <scope>NUCLEOTIDE SEQUENCE [LARGE SCALE GENOMIC DNA]</scope>
</reference>
<proteinExistence type="predicted"/>